<reference evidence="2" key="2">
    <citation type="submission" date="2020-10" db="EMBL/GenBank/DDBJ databases">
        <authorList>
            <person name="Cooper E.A."/>
            <person name="Brenton Z.W."/>
            <person name="Flinn B.S."/>
            <person name="Jenkins J."/>
            <person name="Shu S."/>
            <person name="Flowers D."/>
            <person name="Luo F."/>
            <person name="Wang Y."/>
            <person name="Xia P."/>
            <person name="Barry K."/>
            <person name="Daum C."/>
            <person name="Lipzen A."/>
            <person name="Yoshinaga Y."/>
            <person name="Schmutz J."/>
            <person name="Saski C."/>
            <person name="Vermerris W."/>
            <person name="Kresovich S."/>
        </authorList>
    </citation>
    <scope>NUCLEOTIDE SEQUENCE</scope>
</reference>
<dbReference type="AlphaFoldDB" id="A0A921U3G2"/>
<feature type="transmembrane region" description="Helical" evidence="1">
    <location>
        <begin position="51"/>
        <end position="69"/>
    </location>
</feature>
<name>A0A921U3G2_SORBI</name>
<dbReference type="EMBL" id="CM027688">
    <property type="protein sequence ID" value="KAG0516594.1"/>
    <property type="molecule type" value="Genomic_DNA"/>
</dbReference>
<evidence type="ECO:0000256" key="1">
    <source>
        <dbReference type="SAM" id="Phobius"/>
    </source>
</evidence>
<evidence type="ECO:0000313" key="2">
    <source>
        <dbReference type="EMBL" id="KAG0516594.1"/>
    </source>
</evidence>
<keyword evidence="1" id="KW-1133">Transmembrane helix</keyword>
<dbReference type="Proteomes" id="UP000807115">
    <property type="component" value="Chromosome 9"/>
</dbReference>
<evidence type="ECO:0000313" key="3">
    <source>
        <dbReference type="Proteomes" id="UP000807115"/>
    </source>
</evidence>
<proteinExistence type="predicted"/>
<accession>A0A921U3G2</accession>
<comment type="caution">
    <text evidence="2">The sequence shown here is derived from an EMBL/GenBank/DDBJ whole genome shotgun (WGS) entry which is preliminary data.</text>
</comment>
<protein>
    <submittedName>
        <fullName evidence="2">Uncharacterized protein</fullName>
    </submittedName>
</protein>
<feature type="transmembrane region" description="Helical" evidence="1">
    <location>
        <begin position="89"/>
        <end position="111"/>
    </location>
</feature>
<organism evidence="2 3">
    <name type="scientific">Sorghum bicolor</name>
    <name type="common">Sorghum</name>
    <name type="synonym">Sorghum vulgare</name>
    <dbReference type="NCBI Taxonomy" id="4558"/>
    <lineage>
        <taxon>Eukaryota</taxon>
        <taxon>Viridiplantae</taxon>
        <taxon>Streptophyta</taxon>
        <taxon>Embryophyta</taxon>
        <taxon>Tracheophyta</taxon>
        <taxon>Spermatophyta</taxon>
        <taxon>Magnoliopsida</taxon>
        <taxon>Liliopsida</taxon>
        <taxon>Poales</taxon>
        <taxon>Poaceae</taxon>
        <taxon>PACMAD clade</taxon>
        <taxon>Panicoideae</taxon>
        <taxon>Andropogonodae</taxon>
        <taxon>Andropogoneae</taxon>
        <taxon>Sorghinae</taxon>
        <taxon>Sorghum</taxon>
    </lineage>
</organism>
<keyword evidence="1" id="KW-0812">Transmembrane</keyword>
<keyword evidence="1" id="KW-0472">Membrane</keyword>
<reference evidence="2" key="1">
    <citation type="journal article" date="2019" name="BMC Genomics">
        <title>A new reference genome for Sorghum bicolor reveals high levels of sequence similarity between sweet and grain genotypes: implications for the genetics of sugar metabolism.</title>
        <authorList>
            <person name="Cooper E.A."/>
            <person name="Brenton Z.W."/>
            <person name="Flinn B.S."/>
            <person name="Jenkins J."/>
            <person name="Shu S."/>
            <person name="Flowers D."/>
            <person name="Luo F."/>
            <person name="Wang Y."/>
            <person name="Xia P."/>
            <person name="Barry K."/>
            <person name="Daum C."/>
            <person name="Lipzen A."/>
            <person name="Yoshinaga Y."/>
            <person name="Schmutz J."/>
            <person name="Saski C."/>
            <person name="Vermerris W."/>
            <person name="Kresovich S."/>
        </authorList>
    </citation>
    <scope>NUCLEOTIDE SEQUENCE</scope>
</reference>
<gene>
    <name evidence="2" type="ORF">BDA96_09G016700</name>
</gene>
<sequence>MRSELITKGDQATRCKSLFINASFGAAMRRLAISSLIKLDKYMYTHIHMCLCKHGGVIFLCFLLAYWPSCLKKTEMTEDVCRVILSYNSVGHSMFTAIYCFLVGIKFHAIFL</sequence>